<name>A0A424YH52_9FIRM</name>
<organism evidence="1 2">
    <name type="scientific">Candidatus Syntrophonatronum acetioxidans</name>
    <dbReference type="NCBI Taxonomy" id="1795816"/>
    <lineage>
        <taxon>Bacteria</taxon>
        <taxon>Bacillati</taxon>
        <taxon>Bacillota</taxon>
        <taxon>Clostridia</taxon>
        <taxon>Eubacteriales</taxon>
        <taxon>Syntrophomonadaceae</taxon>
        <taxon>Candidatus Syntrophonatronum</taxon>
    </lineage>
</organism>
<dbReference type="AlphaFoldDB" id="A0A424YH52"/>
<dbReference type="EMBL" id="QZAA01000068">
    <property type="protein sequence ID" value="RQD77397.1"/>
    <property type="molecule type" value="Genomic_DNA"/>
</dbReference>
<protein>
    <submittedName>
        <fullName evidence="1">Uncharacterized protein</fullName>
    </submittedName>
</protein>
<proteinExistence type="predicted"/>
<sequence>MGIYYVAGYNKDEVVAGVHVYIVNTFSEAVFEENKKLFDLGSGGSNLKEEPVIIYASLGSNSPPSRLVDKLGKYYTYIFLNEGSKKLAEKHDIGLRLIGEVEEEDKPEDTILLVKSAYLKTNE</sequence>
<evidence type="ECO:0000313" key="2">
    <source>
        <dbReference type="Proteomes" id="UP000285138"/>
    </source>
</evidence>
<reference evidence="1 2" key="1">
    <citation type="submission" date="2018-08" db="EMBL/GenBank/DDBJ databases">
        <title>The metabolism and importance of syntrophic acetate oxidation coupled to methane or sulfide production in haloalkaline environments.</title>
        <authorList>
            <person name="Timmers P.H.A."/>
            <person name="Vavourakis C.D."/>
            <person name="Sorokin D.Y."/>
            <person name="Sinninghe Damste J.S."/>
            <person name="Muyzer G."/>
            <person name="Stams A.J.M."/>
            <person name="Plugge C.M."/>
        </authorList>
    </citation>
    <scope>NUCLEOTIDE SEQUENCE [LARGE SCALE GENOMIC DNA]</scope>
    <source>
        <strain evidence="1">MSAO_Bac1</strain>
    </source>
</reference>
<dbReference type="Proteomes" id="UP000285138">
    <property type="component" value="Unassembled WGS sequence"/>
</dbReference>
<evidence type="ECO:0000313" key="1">
    <source>
        <dbReference type="EMBL" id="RQD77397.1"/>
    </source>
</evidence>
<comment type="caution">
    <text evidence="1">The sequence shown here is derived from an EMBL/GenBank/DDBJ whole genome shotgun (WGS) entry which is preliminary data.</text>
</comment>
<gene>
    <name evidence="1" type="ORF">D5R97_02500</name>
</gene>
<accession>A0A424YH52</accession>